<dbReference type="GO" id="GO:0005634">
    <property type="term" value="C:nucleus"/>
    <property type="evidence" value="ECO:0007669"/>
    <property type="project" value="TreeGrafter"/>
</dbReference>
<reference evidence="11" key="1">
    <citation type="submission" date="2020-06" db="EMBL/GenBank/DDBJ databases">
        <title>A chromosome-scale genome assembly of Talaromyces rugulosus W13939.</title>
        <authorList>
            <person name="Wang B."/>
            <person name="Guo L."/>
            <person name="Ye K."/>
            <person name="Wang L."/>
        </authorList>
    </citation>
    <scope>NUCLEOTIDE SEQUENCE [LARGE SCALE GENOMIC DNA]</scope>
    <source>
        <strain evidence="11">W13939</strain>
    </source>
</reference>
<evidence type="ECO:0000259" key="8">
    <source>
        <dbReference type="Pfam" id="PF02879"/>
    </source>
</evidence>
<accession>A0A7H8QLR3</accession>
<protein>
    <recommendedName>
        <fullName evidence="12">Phosphoglucomutase</fullName>
    </recommendedName>
</protein>
<dbReference type="GO" id="GO:0005975">
    <property type="term" value="P:carbohydrate metabolic process"/>
    <property type="evidence" value="ECO:0007669"/>
    <property type="project" value="InterPro"/>
</dbReference>
<dbReference type="PROSITE" id="PS00710">
    <property type="entry name" value="PGM_PMM"/>
    <property type="match status" value="1"/>
</dbReference>
<dbReference type="Pfam" id="PF02880">
    <property type="entry name" value="PGM_PMM_III"/>
    <property type="match status" value="1"/>
</dbReference>
<keyword evidence="6" id="KW-0413">Isomerase</keyword>
<dbReference type="OrthoDB" id="8300170at2759"/>
<evidence type="ECO:0000313" key="11">
    <source>
        <dbReference type="Proteomes" id="UP000509510"/>
    </source>
</evidence>
<dbReference type="InterPro" id="IPR005846">
    <property type="entry name" value="A-D-PHexomutase_a/b/a-III"/>
</dbReference>
<comment type="similarity">
    <text evidence="2">Belongs to the phosphohexose mutase family.</text>
</comment>
<evidence type="ECO:0000256" key="6">
    <source>
        <dbReference type="ARBA" id="ARBA00023235"/>
    </source>
</evidence>
<dbReference type="InterPro" id="IPR036900">
    <property type="entry name" value="A-D-PHexomutase_C_sf"/>
</dbReference>
<feature type="domain" description="Alpha-D-phosphohexomutase alpha/beta/alpha" evidence="9">
    <location>
        <begin position="343"/>
        <end position="469"/>
    </location>
</feature>
<gene>
    <name evidence="10" type="ORF">TRUGW13939_01821</name>
</gene>
<dbReference type="Gene3D" id="3.40.120.10">
    <property type="entry name" value="Alpha-D-Glucose-1,6-Bisphosphate, subunit A, domain 3"/>
    <property type="match status" value="3"/>
</dbReference>
<dbReference type="SUPFAM" id="SSF55957">
    <property type="entry name" value="Phosphoglucomutase, C-terminal domain"/>
    <property type="match status" value="1"/>
</dbReference>
<keyword evidence="11" id="KW-1185">Reference proteome</keyword>
<dbReference type="GO" id="GO:0008973">
    <property type="term" value="F:phosphopentomutase activity"/>
    <property type="evidence" value="ECO:0007669"/>
    <property type="project" value="TreeGrafter"/>
</dbReference>
<dbReference type="InterPro" id="IPR005841">
    <property type="entry name" value="Alpha-D-phosphohexomutase_SF"/>
</dbReference>
<keyword evidence="3" id="KW-0597">Phosphoprotein</keyword>
<evidence type="ECO:0000256" key="5">
    <source>
        <dbReference type="ARBA" id="ARBA00022842"/>
    </source>
</evidence>
<dbReference type="GO" id="GO:0006166">
    <property type="term" value="P:purine ribonucleoside salvage"/>
    <property type="evidence" value="ECO:0007669"/>
    <property type="project" value="TreeGrafter"/>
</dbReference>
<evidence type="ECO:0000259" key="9">
    <source>
        <dbReference type="Pfam" id="PF02880"/>
    </source>
</evidence>
<dbReference type="GO" id="GO:0000287">
    <property type="term" value="F:magnesium ion binding"/>
    <property type="evidence" value="ECO:0007669"/>
    <property type="project" value="InterPro"/>
</dbReference>
<evidence type="ECO:0008006" key="12">
    <source>
        <dbReference type="Google" id="ProtNLM"/>
    </source>
</evidence>
<evidence type="ECO:0000259" key="7">
    <source>
        <dbReference type="Pfam" id="PF02878"/>
    </source>
</evidence>
<dbReference type="PANTHER" id="PTHR45745">
    <property type="entry name" value="PHOSPHOMANNOMUTASE 45A"/>
    <property type="match status" value="1"/>
</dbReference>
<dbReference type="Pfam" id="PF02879">
    <property type="entry name" value="PGM_PMM_II"/>
    <property type="match status" value="1"/>
</dbReference>
<evidence type="ECO:0000256" key="2">
    <source>
        <dbReference type="ARBA" id="ARBA00010231"/>
    </source>
</evidence>
<evidence type="ECO:0000313" key="10">
    <source>
        <dbReference type="EMBL" id="QKX54732.1"/>
    </source>
</evidence>
<dbReference type="SUPFAM" id="SSF53738">
    <property type="entry name" value="Phosphoglucomutase, first 3 domains"/>
    <property type="match status" value="3"/>
</dbReference>
<feature type="domain" description="Alpha-D-phosphohexomutase alpha/beta/alpha" evidence="7">
    <location>
        <begin position="47"/>
        <end position="185"/>
    </location>
</feature>
<dbReference type="InterPro" id="IPR016066">
    <property type="entry name" value="A-D-PHexomutase_CS"/>
</dbReference>
<dbReference type="InterPro" id="IPR016055">
    <property type="entry name" value="A-D-PHexomutase_a/b/a-I/II/III"/>
</dbReference>
<evidence type="ECO:0000256" key="3">
    <source>
        <dbReference type="ARBA" id="ARBA00022553"/>
    </source>
</evidence>
<evidence type="ECO:0000256" key="4">
    <source>
        <dbReference type="ARBA" id="ARBA00022723"/>
    </source>
</evidence>
<dbReference type="PRINTS" id="PR00509">
    <property type="entry name" value="PGMPMM"/>
</dbReference>
<dbReference type="EMBL" id="CP055898">
    <property type="protein sequence ID" value="QKX54732.1"/>
    <property type="molecule type" value="Genomic_DNA"/>
</dbReference>
<dbReference type="AlphaFoldDB" id="A0A7H8QLR3"/>
<dbReference type="Pfam" id="PF02878">
    <property type="entry name" value="PGM_PMM_I"/>
    <property type="match status" value="1"/>
</dbReference>
<name>A0A7H8QLR3_TALRU</name>
<comment type="cofactor">
    <cofactor evidence="1">
        <name>Mg(2+)</name>
        <dbReference type="ChEBI" id="CHEBI:18420"/>
    </cofactor>
</comment>
<organism evidence="10 11">
    <name type="scientific">Talaromyces rugulosus</name>
    <name type="common">Penicillium rugulosum</name>
    <dbReference type="NCBI Taxonomy" id="121627"/>
    <lineage>
        <taxon>Eukaryota</taxon>
        <taxon>Fungi</taxon>
        <taxon>Dikarya</taxon>
        <taxon>Ascomycota</taxon>
        <taxon>Pezizomycotina</taxon>
        <taxon>Eurotiomycetes</taxon>
        <taxon>Eurotiomycetidae</taxon>
        <taxon>Eurotiales</taxon>
        <taxon>Trichocomaceae</taxon>
        <taxon>Talaromyces</taxon>
        <taxon>Talaromyces sect. Islandici</taxon>
    </lineage>
</organism>
<dbReference type="InterPro" id="IPR005845">
    <property type="entry name" value="A-D-PHexomutase_a/b/a-II"/>
</dbReference>
<evidence type="ECO:0000256" key="1">
    <source>
        <dbReference type="ARBA" id="ARBA00001946"/>
    </source>
</evidence>
<dbReference type="RefSeq" id="XP_035340911.1">
    <property type="nucleotide sequence ID" value="XM_035485018.1"/>
</dbReference>
<dbReference type="PANTHER" id="PTHR45745:SF1">
    <property type="entry name" value="PHOSPHOGLUCOMUTASE 2B-RELATED"/>
    <property type="match status" value="1"/>
</dbReference>
<dbReference type="CDD" id="cd05799">
    <property type="entry name" value="PGM2"/>
    <property type="match status" value="1"/>
</dbReference>
<dbReference type="InterPro" id="IPR005844">
    <property type="entry name" value="A-D-PHexomutase_a/b/a-I"/>
</dbReference>
<dbReference type="GeneID" id="55989331"/>
<keyword evidence="4" id="KW-0479">Metal-binding</keyword>
<dbReference type="KEGG" id="trg:TRUGW13939_01821"/>
<proteinExistence type="inferred from homology"/>
<feature type="domain" description="Alpha-D-phosphohexomutase alpha/beta/alpha" evidence="8">
    <location>
        <begin position="248"/>
        <end position="331"/>
    </location>
</feature>
<sequence length="621" mass="69830">MDPEAPISNLTNQWLEWDQDPDTRAEIQHLKDTNNAAELEKRLRKRIQFGTAGLRAKMQAGFAFMNPLIVVQTSQGLARFLLEVDADCAASRGVVVASDARHNSKKYSSLVVNALLGAGIKVLWLGNQCTTPLVAFATKWYGAAAGVMITASHNPACDNGYKVYLRKGVQINSPNDAHIARHINSNLVPWKTAWEPLQTHIDYLHNHELHSETKRFDYYAFDTVFDHWASRIREYTRSTVSEFLLPPNFMYTPLHGTGGTVFSTIMDQVGVGSCYLPVAEEIKPNPDFPNIPYPNPEENGALDLAMRSAGLNNRDILIANDPDADRLAVAQRIPEKSWYTFTGNQLGVLLASHILENLPHPCPKEKGYYMLNSTVSSSMLAKMCADYGVHHRETLTGFKWMGSIAEDLERQDDHQVPFAFEEALGYMFPQVCYDKDGVTAASIFLLAAGQWQSQGMTPFDKLQQLYSKYGHHETLNHYFRSPDPDTTASLFVQIRAGGWKKGSKFGDPSTTDKQFTISRWRDMTLGYDSDTSDNKPELPIDQGSHMLTLWLDEDVKFTLRGSGTEPKVKFYIESWKNDQQKAIETVCDVFKAIRSQWVAPFAPSMTHADKLFTSSSYTLEL</sequence>
<keyword evidence="5" id="KW-0460">Magnesium</keyword>
<dbReference type="Proteomes" id="UP000509510">
    <property type="component" value="Chromosome I"/>
</dbReference>